<dbReference type="EMBL" id="JAOQBH010000002">
    <property type="protein sequence ID" value="KAJ4139726.1"/>
    <property type="molecule type" value="Genomic_DNA"/>
</dbReference>
<dbReference type="Pfam" id="PF01936">
    <property type="entry name" value="NYN"/>
    <property type="match status" value="1"/>
</dbReference>
<reference evidence="2" key="1">
    <citation type="submission" date="2022-09" db="EMBL/GenBank/DDBJ databases">
        <title>Fusarium specimens isolated from Avocado Roots.</title>
        <authorList>
            <person name="Stajich J."/>
            <person name="Roper C."/>
            <person name="Heimlech-Rivalta G."/>
        </authorList>
    </citation>
    <scope>NUCLEOTIDE SEQUENCE</scope>
    <source>
        <strain evidence="2">CF00095</strain>
    </source>
</reference>
<name>A0ABQ8RP62_FUSEQ</name>
<feature type="domain" description="NYN" evidence="1">
    <location>
        <begin position="15"/>
        <end position="156"/>
    </location>
</feature>
<protein>
    <recommendedName>
        <fullName evidence="1">NYN domain-containing protein</fullName>
    </recommendedName>
</protein>
<gene>
    <name evidence="2" type="ORF">NW768_001069</name>
</gene>
<sequence>MSPCDCTMPKGGLTVNIYVDDSNISIGGRRHRYGSPTWDYDPNILGLVITHGLPNVGINPYVRKTFSFYGTNLRNPAITKLRGLPHIVTSDSTRNGQGKEKQADTQLTADMTEQVIYTYEGRQSAYFIVLSGDADMIPAVKKAVNYGFSVHVWSWKRSLSPQIIELAGLPAYSELVEIHLLDPWLQVIALR</sequence>
<organism evidence="2 3">
    <name type="scientific">Fusarium equiseti</name>
    <name type="common">Fusarium scirpi</name>
    <dbReference type="NCBI Taxonomy" id="61235"/>
    <lineage>
        <taxon>Eukaryota</taxon>
        <taxon>Fungi</taxon>
        <taxon>Dikarya</taxon>
        <taxon>Ascomycota</taxon>
        <taxon>Pezizomycotina</taxon>
        <taxon>Sordariomycetes</taxon>
        <taxon>Hypocreomycetidae</taxon>
        <taxon>Hypocreales</taxon>
        <taxon>Nectriaceae</taxon>
        <taxon>Fusarium</taxon>
        <taxon>Fusarium incarnatum-equiseti species complex</taxon>
    </lineage>
</organism>
<proteinExistence type="predicted"/>
<dbReference type="Proteomes" id="UP001152024">
    <property type="component" value="Unassembled WGS sequence"/>
</dbReference>
<evidence type="ECO:0000313" key="2">
    <source>
        <dbReference type="EMBL" id="KAJ4139726.1"/>
    </source>
</evidence>
<evidence type="ECO:0000259" key="1">
    <source>
        <dbReference type="Pfam" id="PF01936"/>
    </source>
</evidence>
<evidence type="ECO:0000313" key="3">
    <source>
        <dbReference type="Proteomes" id="UP001152024"/>
    </source>
</evidence>
<dbReference type="InterPro" id="IPR021139">
    <property type="entry name" value="NYN"/>
</dbReference>
<keyword evidence="3" id="KW-1185">Reference proteome</keyword>
<comment type="caution">
    <text evidence="2">The sequence shown here is derived from an EMBL/GenBank/DDBJ whole genome shotgun (WGS) entry which is preliminary data.</text>
</comment>
<accession>A0ABQ8RP62</accession>
<dbReference type="Gene3D" id="3.40.50.1010">
    <property type="entry name" value="5'-nuclease"/>
    <property type="match status" value="1"/>
</dbReference>